<keyword evidence="1" id="KW-0472">Membrane</keyword>
<organism evidence="2 3">
    <name type="scientific">Paenibacillus dendrobii</name>
    <dbReference type="NCBI Taxonomy" id="2691084"/>
    <lineage>
        <taxon>Bacteria</taxon>
        <taxon>Bacillati</taxon>
        <taxon>Bacillota</taxon>
        <taxon>Bacilli</taxon>
        <taxon>Bacillales</taxon>
        <taxon>Paenibacillaceae</taxon>
        <taxon>Paenibacillus</taxon>
    </lineage>
</organism>
<comment type="caution">
    <text evidence="2">The sequence shown here is derived from an EMBL/GenBank/DDBJ whole genome shotgun (WGS) entry which is preliminary data.</text>
</comment>
<keyword evidence="1" id="KW-0812">Transmembrane</keyword>
<dbReference type="AlphaFoldDB" id="A0A7X3IKY7"/>
<protein>
    <submittedName>
        <fullName evidence="2">Uncharacterized protein</fullName>
    </submittedName>
</protein>
<accession>A0A7X3IKY7</accession>
<evidence type="ECO:0000256" key="1">
    <source>
        <dbReference type="SAM" id="Phobius"/>
    </source>
</evidence>
<sequence length="96" mass="11197">MELIPLVFLAVALAIVLMCGFYFAIAYFGLKFLFKKVFHRSVDPVILLAVITICAFFIQIGQRLWYHQSLEATLLLPPIAVLFVLLRRIRMRNRQR</sequence>
<proteinExistence type="predicted"/>
<feature type="transmembrane region" description="Helical" evidence="1">
    <location>
        <begin position="66"/>
        <end position="86"/>
    </location>
</feature>
<evidence type="ECO:0000313" key="2">
    <source>
        <dbReference type="EMBL" id="MWV45834.1"/>
    </source>
</evidence>
<feature type="transmembrane region" description="Helical" evidence="1">
    <location>
        <begin position="42"/>
        <end position="60"/>
    </location>
</feature>
<feature type="transmembrane region" description="Helical" evidence="1">
    <location>
        <begin position="6"/>
        <end position="30"/>
    </location>
</feature>
<gene>
    <name evidence="2" type="ORF">GRF59_19650</name>
</gene>
<dbReference type="EMBL" id="WUBI01000003">
    <property type="protein sequence ID" value="MWV45834.1"/>
    <property type="molecule type" value="Genomic_DNA"/>
</dbReference>
<dbReference type="Proteomes" id="UP000460318">
    <property type="component" value="Unassembled WGS sequence"/>
</dbReference>
<name>A0A7X3IKY7_9BACL</name>
<evidence type="ECO:0000313" key="3">
    <source>
        <dbReference type="Proteomes" id="UP000460318"/>
    </source>
</evidence>
<reference evidence="2 3" key="1">
    <citation type="submission" date="2019-12" db="EMBL/GenBank/DDBJ databases">
        <title>Paenibacillus sp. nov., an endophytic bacterium isolated from the stem of Dendrobium.</title>
        <authorList>
            <person name="Zhao R."/>
        </authorList>
    </citation>
    <scope>NUCLEOTIDE SEQUENCE [LARGE SCALE GENOMIC DNA]</scope>
    <source>
        <strain evidence="2 3">HJL G12</strain>
    </source>
</reference>
<keyword evidence="1" id="KW-1133">Transmembrane helix</keyword>
<keyword evidence="3" id="KW-1185">Reference proteome</keyword>